<accession>A0A839RNX3</accession>
<feature type="domain" description="AB hydrolase-1" evidence="1">
    <location>
        <begin position="17"/>
        <end position="251"/>
    </location>
</feature>
<dbReference type="InterPro" id="IPR000073">
    <property type="entry name" value="AB_hydrolase_1"/>
</dbReference>
<comment type="caution">
    <text evidence="2">The sequence shown here is derived from an EMBL/GenBank/DDBJ whole genome shotgun (WGS) entry which is preliminary data.</text>
</comment>
<organism evidence="2 3">
    <name type="scientific">Hoyosella altamirensis</name>
    <dbReference type="NCBI Taxonomy" id="616997"/>
    <lineage>
        <taxon>Bacteria</taxon>
        <taxon>Bacillati</taxon>
        <taxon>Actinomycetota</taxon>
        <taxon>Actinomycetes</taxon>
        <taxon>Mycobacteriales</taxon>
        <taxon>Hoyosellaceae</taxon>
        <taxon>Hoyosella</taxon>
    </lineage>
</organism>
<dbReference type="PANTHER" id="PTHR43194:SF2">
    <property type="entry name" value="PEROXISOMAL MEMBRANE PROTEIN LPX1"/>
    <property type="match status" value="1"/>
</dbReference>
<dbReference type="GO" id="GO:0003824">
    <property type="term" value="F:catalytic activity"/>
    <property type="evidence" value="ECO:0007669"/>
    <property type="project" value="UniProtKB-ARBA"/>
</dbReference>
<evidence type="ECO:0000313" key="3">
    <source>
        <dbReference type="Proteomes" id="UP000567922"/>
    </source>
</evidence>
<evidence type="ECO:0000259" key="1">
    <source>
        <dbReference type="Pfam" id="PF12697"/>
    </source>
</evidence>
<evidence type="ECO:0000313" key="2">
    <source>
        <dbReference type="EMBL" id="MBB3037756.1"/>
    </source>
</evidence>
<name>A0A839RNX3_9ACTN</name>
<dbReference type="Proteomes" id="UP000567922">
    <property type="component" value="Unassembled WGS sequence"/>
</dbReference>
<dbReference type="Gene3D" id="3.40.50.1820">
    <property type="entry name" value="alpha/beta hydrolase"/>
    <property type="match status" value="1"/>
</dbReference>
<dbReference type="AlphaFoldDB" id="A0A839RNX3"/>
<protein>
    <submittedName>
        <fullName evidence="2">Pimeloyl-ACP methyl ester carboxylesterase</fullName>
    </submittedName>
</protein>
<reference evidence="2 3" key="1">
    <citation type="submission" date="2020-08" db="EMBL/GenBank/DDBJ databases">
        <title>Sequencing the genomes of 1000 actinobacteria strains.</title>
        <authorList>
            <person name="Klenk H.-P."/>
        </authorList>
    </citation>
    <scope>NUCLEOTIDE SEQUENCE [LARGE SCALE GENOMIC DNA]</scope>
    <source>
        <strain evidence="2 3">DSM 45258</strain>
    </source>
</reference>
<dbReference type="EMBL" id="JACHWS010000002">
    <property type="protein sequence ID" value="MBB3037756.1"/>
    <property type="molecule type" value="Genomic_DNA"/>
</dbReference>
<gene>
    <name evidence="2" type="ORF">FHU29_002205</name>
</gene>
<dbReference type="PANTHER" id="PTHR43194">
    <property type="entry name" value="HYDROLASE ALPHA/BETA FOLD FAMILY"/>
    <property type="match status" value="1"/>
</dbReference>
<dbReference type="SUPFAM" id="SSF53474">
    <property type="entry name" value="alpha/beta-Hydrolases"/>
    <property type="match status" value="1"/>
</dbReference>
<sequence>MVPDLGLDDLGGDGDPIVLMHGLMGRRTTWRHHVPWLRSYGHVYAYDARFHRGRDADDPSAVSESEIRTEAFVAELASILRHVSLVEGPATLVGHSMGSLHAWCAAAAFPELIRAVVVEDMAPDFRGRTTQPWDSWFDSWPVEFTDPGDVFTMFGPVAGQYFLDSFDRTTSGWRLHGHIPVWRAIAAHWGTRDYWEQWKGVQAPALLLEGEWSLTPPGQMLEMSKVSRPAPSRYLKVPGTAHLIHDEAPQTYRGAVEAFLAGL</sequence>
<keyword evidence="3" id="KW-1185">Reference proteome</keyword>
<dbReference type="InterPro" id="IPR029058">
    <property type="entry name" value="AB_hydrolase_fold"/>
</dbReference>
<dbReference type="Pfam" id="PF12697">
    <property type="entry name" value="Abhydrolase_6"/>
    <property type="match status" value="1"/>
</dbReference>
<dbReference type="InterPro" id="IPR050228">
    <property type="entry name" value="Carboxylesterase_BioH"/>
</dbReference>
<proteinExistence type="predicted"/>